<evidence type="ECO:0000313" key="3">
    <source>
        <dbReference type="EMBL" id="MFC4651622.1"/>
    </source>
</evidence>
<keyword evidence="2" id="KW-0812">Transmembrane</keyword>
<organism evidence="3 4">
    <name type="scientific">Lactococcus nasutitermitis</name>
    <dbReference type="NCBI Taxonomy" id="1652957"/>
    <lineage>
        <taxon>Bacteria</taxon>
        <taxon>Bacillati</taxon>
        <taxon>Bacillota</taxon>
        <taxon>Bacilli</taxon>
        <taxon>Lactobacillales</taxon>
        <taxon>Streptococcaceae</taxon>
        <taxon>Lactococcus</taxon>
    </lineage>
</organism>
<dbReference type="Proteomes" id="UP001595987">
    <property type="component" value="Unassembled WGS sequence"/>
</dbReference>
<feature type="compositionally biased region" description="Basic and acidic residues" evidence="1">
    <location>
        <begin position="75"/>
        <end position="89"/>
    </location>
</feature>
<sequence>MKFNKSLLALDFLLFSGFGLLGTCYSIYALIVSLTYGETDVIPNELIMLGICAVIMIGCWLLFKRQHRKNKMNAPKKDTPEEEKKKYGL</sequence>
<keyword evidence="2" id="KW-1133">Transmembrane helix</keyword>
<evidence type="ECO:0000256" key="2">
    <source>
        <dbReference type="SAM" id="Phobius"/>
    </source>
</evidence>
<comment type="caution">
    <text evidence="3">The sequence shown here is derived from an EMBL/GenBank/DDBJ whole genome shotgun (WGS) entry which is preliminary data.</text>
</comment>
<evidence type="ECO:0000313" key="4">
    <source>
        <dbReference type="Proteomes" id="UP001595987"/>
    </source>
</evidence>
<evidence type="ECO:0000256" key="1">
    <source>
        <dbReference type="SAM" id="MobiDB-lite"/>
    </source>
</evidence>
<feature type="region of interest" description="Disordered" evidence="1">
    <location>
        <begin position="69"/>
        <end position="89"/>
    </location>
</feature>
<keyword evidence="2" id="KW-0472">Membrane</keyword>
<dbReference type="EMBL" id="JBHSGD010000001">
    <property type="protein sequence ID" value="MFC4651622.1"/>
    <property type="molecule type" value="Genomic_DNA"/>
</dbReference>
<proteinExistence type="predicted"/>
<feature type="transmembrane region" description="Helical" evidence="2">
    <location>
        <begin position="46"/>
        <end position="63"/>
    </location>
</feature>
<accession>A0ABV9JBH6</accession>
<feature type="transmembrane region" description="Helical" evidence="2">
    <location>
        <begin position="12"/>
        <end position="34"/>
    </location>
</feature>
<gene>
    <name evidence="3" type="ORF">ACFO26_01690</name>
</gene>
<protein>
    <submittedName>
        <fullName evidence="3">Uncharacterized protein</fullName>
    </submittedName>
</protein>
<dbReference type="RefSeq" id="WP_213534075.1">
    <property type="nucleotide sequence ID" value="NZ_BOVQ01000003.1"/>
</dbReference>
<name>A0ABV9JBH6_9LACT</name>
<keyword evidence="4" id="KW-1185">Reference proteome</keyword>
<reference evidence="4" key="1">
    <citation type="journal article" date="2019" name="Int. J. Syst. Evol. Microbiol.">
        <title>The Global Catalogue of Microorganisms (GCM) 10K type strain sequencing project: providing services to taxonomists for standard genome sequencing and annotation.</title>
        <authorList>
            <consortium name="The Broad Institute Genomics Platform"/>
            <consortium name="The Broad Institute Genome Sequencing Center for Infectious Disease"/>
            <person name="Wu L."/>
            <person name="Ma J."/>
        </authorList>
    </citation>
    <scope>NUCLEOTIDE SEQUENCE [LARGE SCALE GENOMIC DNA]</scope>
    <source>
        <strain evidence="4">CCUG 63287</strain>
    </source>
</reference>